<accession>A3K9S7</accession>
<organism evidence="6 7">
    <name type="scientific">Sagittula stellata (strain ATCC 700073 / DSM 11524 / E-37)</name>
    <dbReference type="NCBI Taxonomy" id="388399"/>
    <lineage>
        <taxon>Bacteria</taxon>
        <taxon>Pseudomonadati</taxon>
        <taxon>Pseudomonadota</taxon>
        <taxon>Alphaproteobacteria</taxon>
        <taxon>Rhodobacterales</taxon>
        <taxon>Roseobacteraceae</taxon>
        <taxon>Sagittula</taxon>
    </lineage>
</organism>
<dbReference type="EMBL" id="AAYA01000019">
    <property type="protein sequence ID" value="EBA06030.1"/>
    <property type="molecule type" value="Genomic_DNA"/>
</dbReference>
<dbReference type="AlphaFoldDB" id="A3K9S7"/>
<dbReference type="GO" id="GO:0003677">
    <property type="term" value="F:DNA binding"/>
    <property type="evidence" value="ECO:0007669"/>
    <property type="project" value="UniProtKB-KW"/>
</dbReference>
<dbReference type="Pfam" id="PF03466">
    <property type="entry name" value="LysR_substrate"/>
    <property type="match status" value="1"/>
</dbReference>
<dbReference type="InterPro" id="IPR036388">
    <property type="entry name" value="WH-like_DNA-bd_sf"/>
</dbReference>
<evidence type="ECO:0000259" key="5">
    <source>
        <dbReference type="PROSITE" id="PS50931"/>
    </source>
</evidence>
<dbReference type="GO" id="GO:0003700">
    <property type="term" value="F:DNA-binding transcription factor activity"/>
    <property type="evidence" value="ECO:0007669"/>
    <property type="project" value="InterPro"/>
</dbReference>
<dbReference type="SUPFAM" id="SSF53850">
    <property type="entry name" value="Periplasmic binding protein-like II"/>
    <property type="match status" value="1"/>
</dbReference>
<dbReference type="SUPFAM" id="SSF46785">
    <property type="entry name" value="Winged helix' DNA-binding domain"/>
    <property type="match status" value="1"/>
</dbReference>
<name>A3K9S7_SAGS3</name>
<dbReference type="PANTHER" id="PTHR30118:SF15">
    <property type="entry name" value="TRANSCRIPTIONAL REGULATORY PROTEIN"/>
    <property type="match status" value="1"/>
</dbReference>
<keyword evidence="2" id="KW-0805">Transcription regulation</keyword>
<dbReference type="InterPro" id="IPR050389">
    <property type="entry name" value="LysR-type_TF"/>
</dbReference>
<keyword evidence="4" id="KW-0804">Transcription</keyword>
<evidence type="ECO:0000256" key="1">
    <source>
        <dbReference type="ARBA" id="ARBA00009437"/>
    </source>
</evidence>
<dbReference type="eggNOG" id="COG0583">
    <property type="taxonomic scope" value="Bacteria"/>
</dbReference>
<dbReference type="CDD" id="cd08417">
    <property type="entry name" value="PBP2_Nitroaromatics_like"/>
    <property type="match status" value="1"/>
</dbReference>
<comment type="caution">
    <text evidence="6">The sequence shown here is derived from an EMBL/GenBank/DDBJ whole genome shotgun (WGS) entry which is preliminary data.</text>
</comment>
<dbReference type="Gene3D" id="3.40.190.10">
    <property type="entry name" value="Periplasmic binding protein-like II"/>
    <property type="match status" value="2"/>
</dbReference>
<dbReference type="Proteomes" id="UP000005713">
    <property type="component" value="Unassembled WGS sequence"/>
</dbReference>
<evidence type="ECO:0000256" key="3">
    <source>
        <dbReference type="ARBA" id="ARBA00023125"/>
    </source>
</evidence>
<dbReference type="InterPro" id="IPR000847">
    <property type="entry name" value="LysR_HTH_N"/>
</dbReference>
<dbReference type="PANTHER" id="PTHR30118">
    <property type="entry name" value="HTH-TYPE TRANSCRIPTIONAL REGULATOR LEUO-RELATED"/>
    <property type="match status" value="1"/>
</dbReference>
<gene>
    <name evidence="6" type="ORF">SSE37_10472</name>
</gene>
<evidence type="ECO:0000313" key="6">
    <source>
        <dbReference type="EMBL" id="EBA06030.1"/>
    </source>
</evidence>
<sequence length="312" mass="34964">MNDQPPPDAAFGQALRHLEIKHLLAFEAIYSTRNISRAGQALGFSQPTMSNLLATLRAVLDDRLFLRQPRGVQPTSRADELITPVRSALREIERITKPRASFDPENDTREFKIHALDIFESLLIPSLVNRVEGNPGITFKLLLAPKVPIVEALDSGEADIAIGMLPRNQPDLRWQDVLSLDLVVIARKGHPRIDDQVTLQDLAELGHVAMDMAPGALANAHLFSLKNRPARRDVVRVTRPSAIIEIVAQTDLVGYANRRQLAASPWRERIQALEPPVPLSTQDFQMTWHLRNQDDPSLVWLRDEIVSILGRV</sequence>
<evidence type="ECO:0000256" key="4">
    <source>
        <dbReference type="ARBA" id="ARBA00023163"/>
    </source>
</evidence>
<dbReference type="PROSITE" id="PS50931">
    <property type="entry name" value="HTH_LYSR"/>
    <property type="match status" value="1"/>
</dbReference>
<evidence type="ECO:0000256" key="2">
    <source>
        <dbReference type="ARBA" id="ARBA00023015"/>
    </source>
</evidence>
<evidence type="ECO:0000313" key="7">
    <source>
        <dbReference type="Proteomes" id="UP000005713"/>
    </source>
</evidence>
<feature type="domain" description="HTH lysR-type" evidence="5">
    <location>
        <begin position="18"/>
        <end position="75"/>
    </location>
</feature>
<comment type="similarity">
    <text evidence="1">Belongs to the LysR transcriptional regulatory family.</text>
</comment>
<dbReference type="InterPro" id="IPR005119">
    <property type="entry name" value="LysR_subst-bd"/>
</dbReference>
<dbReference type="RefSeq" id="WP_005863194.1">
    <property type="nucleotide sequence ID" value="NZ_AAYA01000019.1"/>
</dbReference>
<keyword evidence="7" id="KW-1185">Reference proteome</keyword>
<dbReference type="InterPro" id="IPR037402">
    <property type="entry name" value="YidZ_PBP2"/>
</dbReference>
<dbReference type="OrthoDB" id="528082at2"/>
<dbReference type="Pfam" id="PF00126">
    <property type="entry name" value="HTH_1"/>
    <property type="match status" value="1"/>
</dbReference>
<reference evidence="6 7" key="1">
    <citation type="submission" date="2006-06" db="EMBL/GenBank/DDBJ databases">
        <authorList>
            <person name="Moran M.A."/>
            <person name="Ferriera S."/>
            <person name="Johnson J."/>
            <person name="Kravitz S."/>
            <person name="Beeson K."/>
            <person name="Sutton G."/>
            <person name="Rogers Y.-H."/>
            <person name="Friedman R."/>
            <person name="Frazier M."/>
            <person name="Venter J.C."/>
        </authorList>
    </citation>
    <scope>NUCLEOTIDE SEQUENCE [LARGE SCALE GENOMIC DNA]</scope>
    <source>
        <strain evidence="6 7">E-37</strain>
    </source>
</reference>
<dbReference type="Gene3D" id="1.10.10.10">
    <property type="entry name" value="Winged helix-like DNA-binding domain superfamily/Winged helix DNA-binding domain"/>
    <property type="match status" value="1"/>
</dbReference>
<protein>
    <submittedName>
        <fullName evidence="6">Transcriptional regulator, LysR family protein</fullName>
    </submittedName>
</protein>
<dbReference type="InterPro" id="IPR036390">
    <property type="entry name" value="WH_DNA-bd_sf"/>
</dbReference>
<keyword evidence="3" id="KW-0238">DNA-binding</keyword>
<proteinExistence type="inferred from homology"/>